<dbReference type="SUPFAM" id="SSF53254">
    <property type="entry name" value="Phosphoglycerate mutase-like"/>
    <property type="match status" value="1"/>
</dbReference>
<keyword evidence="6" id="KW-1185">Reference proteome</keyword>
<proteinExistence type="predicted"/>
<evidence type="ECO:0000256" key="4">
    <source>
        <dbReference type="PIRSR" id="PIRSR613078-2"/>
    </source>
</evidence>
<dbReference type="GO" id="GO:0004331">
    <property type="term" value="F:fructose-2,6-bisphosphate 2-phosphatase activity"/>
    <property type="evidence" value="ECO:0007669"/>
    <property type="project" value="TreeGrafter"/>
</dbReference>
<dbReference type="GO" id="GO:0043755">
    <property type="term" value="F:alpha-ribazole phosphatase activity"/>
    <property type="evidence" value="ECO:0007669"/>
    <property type="project" value="UniProtKB-UniRule"/>
</dbReference>
<feature type="active site" description="Tele-phosphohistidine intermediate" evidence="3">
    <location>
        <position position="8"/>
    </location>
</feature>
<accession>A0A411WKI5</accession>
<protein>
    <recommendedName>
        <fullName evidence="2">Alpha-ribazole phosphatase</fullName>
        <ecNumber evidence="2">3.1.3.73</ecNumber>
    </recommendedName>
</protein>
<evidence type="ECO:0000256" key="3">
    <source>
        <dbReference type="PIRSR" id="PIRSR613078-1"/>
    </source>
</evidence>
<organism evidence="5 6">
    <name type="scientific">Limnobaculum zhutongyuii</name>
    <dbReference type="NCBI Taxonomy" id="2498113"/>
    <lineage>
        <taxon>Bacteria</taxon>
        <taxon>Pseudomonadati</taxon>
        <taxon>Pseudomonadota</taxon>
        <taxon>Gammaproteobacteria</taxon>
        <taxon>Enterobacterales</taxon>
        <taxon>Budviciaceae</taxon>
        <taxon>Limnobaculum</taxon>
    </lineage>
</organism>
<dbReference type="NCBIfam" id="TIGR03162">
    <property type="entry name" value="ribazole_cobC"/>
    <property type="match status" value="1"/>
</dbReference>
<dbReference type="InterPro" id="IPR051695">
    <property type="entry name" value="Phosphoglycerate_Mutase"/>
</dbReference>
<dbReference type="KEGG" id="prag:EKN56_09755"/>
<dbReference type="RefSeq" id="WP_130591604.1">
    <property type="nucleotide sequence ID" value="NZ_CP034752.1"/>
</dbReference>
<dbReference type="GO" id="GO:0045820">
    <property type="term" value="P:negative regulation of glycolytic process"/>
    <property type="evidence" value="ECO:0007669"/>
    <property type="project" value="TreeGrafter"/>
</dbReference>
<evidence type="ECO:0000313" key="5">
    <source>
        <dbReference type="EMBL" id="QBH96667.1"/>
    </source>
</evidence>
<dbReference type="Pfam" id="PF00300">
    <property type="entry name" value="His_Phos_1"/>
    <property type="match status" value="1"/>
</dbReference>
<dbReference type="OrthoDB" id="9781415at2"/>
<dbReference type="InterPro" id="IPR001345">
    <property type="entry name" value="PG/BPGM_mutase_AS"/>
</dbReference>
<evidence type="ECO:0000256" key="1">
    <source>
        <dbReference type="ARBA" id="ARBA00022801"/>
    </source>
</evidence>
<keyword evidence="1" id="KW-0378">Hydrolase</keyword>
<dbReference type="EC" id="3.1.3.73" evidence="2"/>
<dbReference type="InterPro" id="IPR029033">
    <property type="entry name" value="His_PPase_superfam"/>
</dbReference>
<dbReference type="GO" id="GO:0043456">
    <property type="term" value="P:regulation of pentose-phosphate shunt"/>
    <property type="evidence" value="ECO:0007669"/>
    <property type="project" value="TreeGrafter"/>
</dbReference>
<sequence>MRLYLVRHGETEVNQRRVYSGSTDHELNVQGIAQAELLARALSGVQFDRVVTSGLRRTQQTAEYISGINRQQHQQLNGLNEIHFGLWEGRHYQELEQNDSQNYANWCSDWKNFPPPEGESFNQFNLRIHHSFTAWLNEAEAASLNNILFVGHQGTLRCILLSLLKMPAEGFWFFTFRHDAYSVIDIHRGHAVIQQLNVLV</sequence>
<feature type="active site" description="Proton donor/acceptor" evidence="3">
    <location>
        <position position="81"/>
    </location>
</feature>
<name>A0A411WKI5_9GAMM</name>
<dbReference type="InterPro" id="IPR013078">
    <property type="entry name" value="His_Pase_superF_clade-1"/>
</dbReference>
<feature type="binding site" evidence="4">
    <location>
        <begin position="7"/>
        <end position="14"/>
    </location>
    <ligand>
        <name>substrate</name>
    </ligand>
</feature>
<dbReference type="EMBL" id="CP034752">
    <property type="protein sequence ID" value="QBH96667.1"/>
    <property type="molecule type" value="Genomic_DNA"/>
</dbReference>
<gene>
    <name evidence="5" type="primary">cobC</name>
    <name evidence="5" type="ORF">EKN56_09755</name>
</gene>
<dbReference type="PROSITE" id="PS00175">
    <property type="entry name" value="PG_MUTASE"/>
    <property type="match status" value="1"/>
</dbReference>
<dbReference type="SMART" id="SM00855">
    <property type="entry name" value="PGAM"/>
    <property type="match status" value="1"/>
</dbReference>
<dbReference type="Gene3D" id="3.40.50.1240">
    <property type="entry name" value="Phosphoglycerate mutase-like"/>
    <property type="match status" value="1"/>
</dbReference>
<dbReference type="GO" id="GO:0009236">
    <property type="term" value="P:cobalamin biosynthetic process"/>
    <property type="evidence" value="ECO:0007669"/>
    <property type="project" value="UniProtKB-UniRule"/>
</dbReference>
<dbReference type="InterPro" id="IPR017578">
    <property type="entry name" value="Ribazole_CobC"/>
</dbReference>
<dbReference type="PANTHER" id="PTHR46517:SF1">
    <property type="entry name" value="FRUCTOSE-2,6-BISPHOSPHATASE TIGAR"/>
    <property type="match status" value="1"/>
</dbReference>
<evidence type="ECO:0000313" key="6">
    <source>
        <dbReference type="Proteomes" id="UP000293154"/>
    </source>
</evidence>
<feature type="binding site" evidence="4">
    <location>
        <position position="57"/>
    </location>
    <ligand>
        <name>substrate</name>
    </ligand>
</feature>
<dbReference type="GO" id="GO:0005829">
    <property type="term" value="C:cytosol"/>
    <property type="evidence" value="ECO:0007669"/>
    <property type="project" value="TreeGrafter"/>
</dbReference>
<dbReference type="Proteomes" id="UP000293154">
    <property type="component" value="Chromosome"/>
</dbReference>
<dbReference type="PIRSF" id="PIRSF000709">
    <property type="entry name" value="6PFK_2-Ptase"/>
    <property type="match status" value="1"/>
</dbReference>
<dbReference type="AlphaFoldDB" id="A0A411WKI5"/>
<dbReference type="PANTHER" id="PTHR46517">
    <property type="entry name" value="FRUCTOSE-2,6-BISPHOSPHATASE TIGAR"/>
    <property type="match status" value="1"/>
</dbReference>
<dbReference type="CDD" id="cd07067">
    <property type="entry name" value="HP_PGM_like"/>
    <property type="match status" value="1"/>
</dbReference>
<evidence type="ECO:0000256" key="2">
    <source>
        <dbReference type="NCBIfam" id="TIGR03162"/>
    </source>
</evidence>
<reference evidence="5 6" key="1">
    <citation type="submission" date="2019-03" db="EMBL/GenBank/DDBJ databases">
        <title>Pragia sp. nov. isolated from the gut tract of Carduelis flavirostris.</title>
        <authorList>
            <person name="Ge Y."/>
        </authorList>
    </citation>
    <scope>NUCLEOTIDE SEQUENCE [LARGE SCALE GENOMIC DNA]</scope>
    <source>
        <strain evidence="5 6">CF-458</strain>
    </source>
</reference>